<dbReference type="Proteomes" id="UP001189429">
    <property type="component" value="Unassembled WGS sequence"/>
</dbReference>
<dbReference type="EMBL" id="CAUYUJ010015183">
    <property type="protein sequence ID" value="CAK0850846.1"/>
    <property type="molecule type" value="Genomic_DNA"/>
</dbReference>
<gene>
    <name evidence="1" type="ORF">PCOR1329_LOCUS43140</name>
</gene>
<organism evidence="1 2">
    <name type="scientific">Prorocentrum cordatum</name>
    <dbReference type="NCBI Taxonomy" id="2364126"/>
    <lineage>
        <taxon>Eukaryota</taxon>
        <taxon>Sar</taxon>
        <taxon>Alveolata</taxon>
        <taxon>Dinophyceae</taxon>
        <taxon>Prorocentrales</taxon>
        <taxon>Prorocentraceae</taxon>
        <taxon>Prorocentrum</taxon>
    </lineage>
</organism>
<sequence>MALLQPRRVRRLLGVRLCTRPPGTATPLVANVTRWSASWRGLLAAGVDVWCAQEARIPSAEAESVVGAARARGKVLQVGPGAGGCATHILDCYGYAGGAPDAERNVLEGLEWLHGLGGAPMLLVGDLNCSIRDSRLEGLLGMAGPRPWWLRARVGLRWDLGLATHAALLVELRVAAPEPALLRRPVAALNGCAVEGRGVEAARATAAAAQAGREAALQGAIGRHDLPAAWQQLIAAMREWLAVWRGLPAAPERPHAAAAWQADRTPTAGGGGEAADAAADAALLKLRRLRGFQRAQRRQGEAARRVAQATLTALRAADAARATWARDLATVIFEGGAVDAALVPDPTVDAGAASAAVGSKPWPLALRGGPAAQLRYFEGPWRELRQRQAQEALDEGWLQELGGPPPFPERTPWTAELVAGLLRRMPKRKKPGLDGGAISELRLLPAGLHGWIALEEVEATGEWPRELAEPEVLLPP</sequence>
<comment type="caution">
    <text evidence="1">The sequence shown here is derived from an EMBL/GenBank/DDBJ whole genome shotgun (WGS) entry which is preliminary data.</text>
</comment>
<proteinExistence type="predicted"/>
<evidence type="ECO:0000313" key="2">
    <source>
        <dbReference type="Proteomes" id="UP001189429"/>
    </source>
</evidence>
<evidence type="ECO:0008006" key="3">
    <source>
        <dbReference type="Google" id="ProtNLM"/>
    </source>
</evidence>
<evidence type="ECO:0000313" key="1">
    <source>
        <dbReference type="EMBL" id="CAK0850846.1"/>
    </source>
</evidence>
<keyword evidence="2" id="KW-1185">Reference proteome</keyword>
<reference evidence="1" key="1">
    <citation type="submission" date="2023-10" db="EMBL/GenBank/DDBJ databases">
        <authorList>
            <person name="Chen Y."/>
            <person name="Shah S."/>
            <person name="Dougan E. K."/>
            <person name="Thang M."/>
            <person name="Chan C."/>
        </authorList>
    </citation>
    <scope>NUCLEOTIDE SEQUENCE [LARGE SCALE GENOMIC DNA]</scope>
</reference>
<protein>
    <recommendedName>
        <fullName evidence="3">Endonuclease/exonuclease/phosphatase domain-containing protein</fullName>
    </recommendedName>
</protein>
<name>A0ABN9TX10_9DINO</name>
<accession>A0ABN9TX10</accession>